<sequence length="301" mass="34819">MNQENAIEQYLQSLKAMGLSEEMIAMYRQQMAQSMNMSNEWMQQLNQFGQNIQQFNQLFTGETGADEGHEVPEDIELTDPSTLTTEEQWAVACGADLAFQNGQYLNDLTTGLSKQDCRQLLSTWWDIDSKEELLETTTWLFNEGHRIAYDTIWQAINTVSIKESKEFIREYVAANKLEEADYMEKLRNMRDALELFREKQVIDQDTQPDMLIWDYARVINLARGGFDAGYISREEALALIMACVPNIRKMYTSWKQLSISYQFARCVWNGTDGTDLDAMLTGMQVLLTHPKSPWITLPWHS</sequence>
<evidence type="ECO:0000313" key="2">
    <source>
        <dbReference type="EMBL" id="MET7000814.1"/>
    </source>
</evidence>
<feature type="domain" description="DUF1266" evidence="1">
    <location>
        <begin position="121"/>
        <end position="299"/>
    </location>
</feature>
<accession>A0ABV2TCQ4</accession>
<dbReference type="InterPro" id="IPR009677">
    <property type="entry name" value="DUF1266"/>
</dbReference>
<reference evidence="2 3" key="1">
    <citation type="submission" date="2024-06" db="EMBL/GenBank/DDBJ databases">
        <title>Chitinophaga defluvii sp. nov., isolated from municipal sewage.</title>
        <authorList>
            <person name="Zhang L."/>
        </authorList>
    </citation>
    <scope>NUCLEOTIDE SEQUENCE [LARGE SCALE GENOMIC DNA]</scope>
    <source>
        <strain evidence="2 3">H8</strain>
    </source>
</reference>
<comment type="caution">
    <text evidence="2">The sequence shown here is derived from an EMBL/GenBank/DDBJ whole genome shotgun (WGS) entry which is preliminary data.</text>
</comment>
<protein>
    <submittedName>
        <fullName evidence="2">DUF1266 domain-containing protein</fullName>
    </submittedName>
</protein>
<evidence type="ECO:0000313" key="3">
    <source>
        <dbReference type="Proteomes" id="UP001549749"/>
    </source>
</evidence>
<dbReference type="Proteomes" id="UP001549749">
    <property type="component" value="Unassembled WGS sequence"/>
</dbReference>
<dbReference type="RefSeq" id="WP_354663367.1">
    <property type="nucleotide sequence ID" value="NZ_JBEXAC010000002.1"/>
</dbReference>
<gene>
    <name evidence="2" type="ORF">ABR189_25755</name>
</gene>
<name>A0ABV2TCQ4_9BACT</name>
<keyword evidence="3" id="KW-1185">Reference proteome</keyword>
<dbReference type="EMBL" id="JBEXAC010000002">
    <property type="protein sequence ID" value="MET7000814.1"/>
    <property type="molecule type" value="Genomic_DNA"/>
</dbReference>
<proteinExistence type="predicted"/>
<dbReference type="Pfam" id="PF06889">
    <property type="entry name" value="DUF1266"/>
    <property type="match status" value="1"/>
</dbReference>
<evidence type="ECO:0000259" key="1">
    <source>
        <dbReference type="Pfam" id="PF06889"/>
    </source>
</evidence>
<organism evidence="2 3">
    <name type="scientific">Chitinophaga defluvii</name>
    <dbReference type="NCBI Taxonomy" id="3163343"/>
    <lineage>
        <taxon>Bacteria</taxon>
        <taxon>Pseudomonadati</taxon>
        <taxon>Bacteroidota</taxon>
        <taxon>Chitinophagia</taxon>
        <taxon>Chitinophagales</taxon>
        <taxon>Chitinophagaceae</taxon>
        <taxon>Chitinophaga</taxon>
    </lineage>
</organism>